<comment type="caution">
    <text evidence="2">The sequence shown here is derived from an EMBL/GenBank/DDBJ whole genome shotgun (WGS) entry which is preliminary data.</text>
</comment>
<sequence length="79" mass="8870">MVVSRLGNMRGGLAFLVAHRARFKEAPANFKVLTPEENEQCKNRPDESPWLPRQEPGVRPSCSLPYQLYADGALDSARE</sequence>
<dbReference type="EMBL" id="QNRR01000012">
    <property type="protein sequence ID" value="RBP38087.1"/>
    <property type="molecule type" value="Genomic_DNA"/>
</dbReference>
<proteinExistence type="predicted"/>
<gene>
    <name evidence="2" type="ORF">DES53_11285</name>
</gene>
<dbReference type="AlphaFoldDB" id="A0A366HAA7"/>
<reference evidence="2 3" key="1">
    <citation type="submission" date="2018-06" db="EMBL/GenBank/DDBJ databases">
        <title>Genomic Encyclopedia of Type Strains, Phase IV (KMG-IV): sequencing the most valuable type-strain genomes for metagenomic binning, comparative biology and taxonomic classification.</title>
        <authorList>
            <person name="Goeker M."/>
        </authorList>
    </citation>
    <scope>NUCLEOTIDE SEQUENCE [LARGE SCALE GENOMIC DNA]</scope>
    <source>
        <strain evidence="2 3">DSM 25532</strain>
    </source>
</reference>
<evidence type="ECO:0000313" key="3">
    <source>
        <dbReference type="Proteomes" id="UP000253426"/>
    </source>
</evidence>
<organism evidence="2 3">
    <name type="scientific">Roseimicrobium gellanilyticum</name>
    <dbReference type="NCBI Taxonomy" id="748857"/>
    <lineage>
        <taxon>Bacteria</taxon>
        <taxon>Pseudomonadati</taxon>
        <taxon>Verrucomicrobiota</taxon>
        <taxon>Verrucomicrobiia</taxon>
        <taxon>Verrucomicrobiales</taxon>
        <taxon>Verrucomicrobiaceae</taxon>
        <taxon>Roseimicrobium</taxon>
    </lineage>
</organism>
<protein>
    <submittedName>
        <fullName evidence="2">Uncharacterized protein</fullName>
    </submittedName>
</protein>
<dbReference type="Proteomes" id="UP000253426">
    <property type="component" value="Unassembled WGS sequence"/>
</dbReference>
<accession>A0A366HAA7</accession>
<feature type="region of interest" description="Disordered" evidence="1">
    <location>
        <begin position="37"/>
        <end position="58"/>
    </location>
</feature>
<evidence type="ECO:0000256" key="1">
    <source>
        <dbReference type="SAM" id="MobiDB-lite"/>
    </source>
</evidence>
<evidence type="ECO:0000313" key="2">
    <source>
        <dbReference type="EMBL" id="RBP38087.1"/>
    </source>
</evidence>
<name>A0A366HAA7_9BACT</name>
<keyword evidence="3" id="KW-1185">Reference proteome</keyword>